<feature type="binding site" evidence="20">
    <location>
        <position position="142"/>
    </location>
    <ligand>
        <name>ATP</name>
        <dbReference type="ChEBI" id="CHEBI:30616"/>
    </ligand>
</feature>
<dbReference type="SUPFAM" id="SSF52440">
    <property type="entry name" value="PreATP-grasp domain"/>
    <property type="match status" value="1"/>
</dbReference>
<dbReference type="HOGENOM" id="CLU_039268_0_0_6"/>
<accession>A4BIJ5</accession>
<dbReference type="Proteomes" id="UP000005953">
    <property type="component" value="Unassembled WGS sequence"/>
</dbReference>
<feature type="binding site" evidence="20">
    <location>
        <begin position="192"/>
        <end position="193"/>
    </location>
    <ligand>
        <name>ATP</name>
        <dbReference type="ChEBI" id="CHEBI:30616"/>
    </ligand>
</feature>
<evidence type="ECO:0000256" key="22">
    <source>
        <dbReference type="PROSITE-ProRule" id="PRU00409"/>
    </source>
</evidence>
<keyword evidence="10 22" id="KW-0067">ATP-binding</keyword>
<dbReference type="GO" id="GO:0071555">
    <property type="term" value="P:cell wall organization"/>
    <property type="evidence" value="ECO:0007669"/>
    <property type="project" value="UniProtKB-KW"/>
</dbReference>
<keyword evidence="11 21" id="KW-0460">Magnesium</keyword>
<organism evidence="24 25">
    <name type="scientific">Reinekea blandensis MED297</name>
    <dbReference type="NCBI Taxonomy" id="314283"/>
    <lineage>
        <taxon>Bacteria</taxon>
        <taxon>Pseudomonadati</taxon>
        <taxon>Pseudomonadota</taxon>
        <taxon>Gammaproteobacteria</taxon>
        <taxon>Oceanospirillales</taxon>
        <taxon>Saccharospirillaceae</taxon>
        <taxon>Reinekea</taxon>
    </lineage>
</organism>
<protein>
    <recommendedName>
        <fullName evidence="18">D-alanine--D-alanine ligase</fullName>
        <ecNumber evidence="18">6.3.2.4</ecNumber>
    </recommendedName>
    <alternativeName>
        <fullName evidence="18">D-Ala-D-Ala ligase</fullName>
    </alternativeName>
    <alternativeName>
        <fullName evidence="18">D-alanylalanine synthetase</fullName>
    </alternativeName>
</protein>
<comment type="pathway">
    <text evidence="4 18">Cell wall biogenesis; peptidoglycan biosynthesis.</text>
</comment>
<dbReference type="PROSITE" id="PS50975">
    <property type="entry name" value="ATP_GRASP"/>
    <property type="match status" value="1"/>
</dbReference>
<evidence type="ECO:0000256" key="11">
    <source>
        <dbReference type="ARBA" id="ARBA00022842"/>
    </source>
</evidence>
<feature type="active site" evidence="19">
    <location>
        <position position="17"/>
    </location>
</feature>
<feature type="active site" evidence="19">
    <location>
        <position position="192"/>
    </location>
</feature>
<feature type="binding site" evidence="20">
    <location>
        <begin position="317"/>
        <end position="318"/>
    </location>
    <ligand>
        <name>ATP</name>
        <dbReference type="ChEBI" id="CHEBI:30616"/>
    </ligand>
</feature>
<dbReference type="PIRSF" id="PIRSF039102">
    <property type="entry name" value="Ddl/VanB"/>
    <property type="match status" value="1"/>
</dbReference>
<evidence type="ECO:0000256" key="12">
    <source>
        <dbReference type="ARBA" id="ARBA00022960"/>
    </source>
</evidence>
<gene>
    <name evidence="18 24" type="primary">ddl</name>
    <name evidence="24" type="ORF">MED297_07521</name>
</gene>
<comment type="cofactor">
    <cofactor evidence="1">
        <name>Mn(2+)</name>
        <dbReference type="ChEBI" id="CHEBI:29035"/>
    </cofactor>
</comment>
<dbReference type="AlphaFoldDB" id="A4BIJ5"/>
<keyword evidence="6 18" id="KW-0963">Cytoplasm</keyword>
<dbReference type="RefSeq" id="WP_008045445.1">
    <property type="nucleotide sequence ID" value="NZ_CH724152.1"/>
</dbReference>
<dbReference type="InterPro" id="IPR000291">
    <property type="entry name" value="D-Ala_lig_Van_CS"/>
</dbReference>
<feature type="binding site" evidence="21">
    <location>
        <position position="320"/>
    </location>
    <ligand>
        <name>Mg(2+)</name>
        <dbReference type="ChEBI" id="CHEBI:18420"/>
        <label>2</label>
    </ligand>
</feature>
<dbReference type="GO" id="GO:0008716">
    <property type="term" value="F:D-alanine-D-alanine ligase activity"/>
    <property type="evidence" value="ECO:0007669"/>
    <property type="project" value="UniProtKB-UniRule"/>
</dbReference>
<feature type="binding site" evidence="21">
    <location>
        <position position="305"/>
    </location>
    <ligand>
        <name>Mg(2+)</name>
        <dbReference type="ChEBI" id="CHEBI:18420"/>
        <label>1</label>
    </ligand>
</feature>
<comment type="cofactor">
    <cofactor evidence="21">
        <name>Mg(2+)</name>
        <dbReference type="ChEBI" id="CHEBI:18420"/>
    </cofactor>
    <cofactor evidence="21">
        <name>Mn(2+)</name>
        <dbReference type="ChEBI" id="CHEBI:29035"/>
    </cofactor>
    <text evidence="21">Binds 2 magnesium or manganese ions per subunit.</text>
</comment>
<evidence type="ECO:0000256" key="2">
    <source>
        <dbReference type="ARBA" id="ARBA00003921"/>
    </source>
</evidence>
<dbReference type="GO" id="GO:0005524">
    <property type="term" value="F:ATP binding"/>
    <property type="evidence" value="ECO:0007669"/>
    <property type="project" value="UniProtKB-UniRule"/>
</dbReference>
<dbReference type="EMBL" id="AAOE01000026">
    <property type="protein sequence ID" value="EAR08074.1"/>
    <property type="molecule type" value="Genomic_DNA"/>
</dbReference>
<evidence type="ECO:0000313" key="25">
    <source>
        <dbReference type="Proteomes" id="UP000005953"/>
    </source>
</evidence>
<evidence type="ECO:0000256" key="6">
    <source>
        <dbReference type="ARBA" id="ARBA00022490"/>
    </source>
</evidence>
<keyword evidence="8 21" id="KW-0479">Metal-binding</keyword>
<dbReference type="Pfam" id="PF07478">
    <property type="entry name" value="Dala_Dala_lig_C"/>
    <property type="match status" value="1"/>
</dbReference>
<reference evidence="24 25" key="1">
    <citation type="submission" date="2006-02" db="EMBL/GenBank/DDBJ databases">
        <authorList>
            <person name="Pinhassi J."/>
            <person name="Pedros-Alio C."/>
            <person name="Ferriera S."/>
            <person name="Johnson J."/>
            <person name="Kravitz S."/>
            <person name="Halpern A."/>
            <person name="Remington K."/>
            <person name="Beeson K."/>
            <person name="Tran B."/>
            <person name="Rogers Y.-H."/>
            <person name="Friedman R."/>
            <person name="Venter J.C."/>
        </authorList>
    </citation>
    <scope>NUCLEOTIDE SEQUENCE [LARGE SCALE GENOMIC DNA]</scope>
    <source>
        <strain evidence="24 25">MED297</strain>
    </source>
</reference>
<evidence type="ECO:0000256" key="20">
    <source>
        <dbReference type="PIRSR" id="PIRSR039102-2"/>
    </source>
</evidence>
<dbReference type="PANTHER" id="PTHR23132:SF25">
    <property type="entry name" value="D-ALANINE--D-ALANINE LIGASE A"/>
    <property type="match status" value="1"/>
</dbReference>
<evidence type="ECO:0000256" key="16">
    <source>
        <dbReference type="ARBA" id="ARBA00047614"/>
    </source>
</evidence>
<keyword evidence="9 20" id="KW-0547">Nucleotide-binding</keyword>
<dbReference type="InterPro" id="IPR011127">
    <property type="entry name" value="Dala_Dala_lig_N"/>
</dbReference>
<dbReference type="Gene3D" id="3.30.1490.20">
    <property type="entry name" value="ATP-grasp fold, A domain"/>
    <property type="match status" value="1"/>
</dbReference>
<dbReference type="GO" id="GO:0005829">
    <property type="term" value="C:cytosol"/>
    <property type="evidence" value="ECO:0007669"/>
    <property type="project" value="TreeGrafter"/>
</dbReference>
<comment type="pathway">
    <text evidence="17">Glycan biosynthesis.</text>
</comment>
<dbReference type="InterPro" id="IPR011761">
    <property type="entry name" value="ATP-grasp"/>
</dbReference>
<dbReference type="Gene3D" id="3.40.50.20">
    <property type="match status" value="1"/>
</dbReference>
<feature type="domain" description="ATP-grasp" evidence="23">
    <location>
        <begin position="146"/>
        <end position="351"/>
    </location>
</feature>
<dbReference type="GO" id="GO:0046872">
    <property type="term" value="F:metal ion binding"/>
    <property type="evidence" value="ECO:0007669"/>
    <property type="project" value="UniProtKB-KW"/>
</dbReference>
<dbReference type="Pfam" id="PF01820">
    <property type="entry name" value="Dala_Dala_lig_N"/>
    <property type="match status" value="1"/>
</dbReference>
<evidence type="ECO:0000256" key="15">
    <source>
        <dbReference type="ARBA" id="ARBA00023316"/>
    </source>
</evidence>
<evidence type="ECO:0000256" key="13">
    <source>
        <dbReference type="ARBA" id="ARBA00022984"/>
    </source>
</evidence>
<keyword evidence="25" id="KW-1185">Reference proteome</keyword>
<dbReference type="FunFam" id="3.30.1490.20:FF:000007">
    <property type="entry name" value="D-alanine--D-alanine ligase"/>
    <property type="match status" value="1"/>
</dbReference>
<feature type="binding site" evidence="20">
    <location>
        <begin position="184"/>
        <end position="186"/>
    </location>
    <ligand>
        <name>ATP</name>
        <dbReference type="ChEBI" id="CHEBI:30616"/>
    </ligand>
</feature>
<feature type="binding site" evidence="21">
    <location>
        <position position="318"/>
    </location>
    <ligand>
        <name>Mg(2+)</name>
        <dbReference type="ChEBI" id="CHEBI:18420"/>
        <label>1</label>
    </ligand>
</feature>
<keyword evidence="12 18" id="KW-0133">Cell shape</keyword>
<dbReference type="EC" id="6.3.2.4" evidence="18"/>
<comment type="subcellular location">
    <subcellularLocation>
        <location evidence="3 18">Cytoplasm</location>
    </subcellularLocation>
</comment>
<keyword evidence="13 18" id="KW-0573">Peptidoglycan synthesis</keyword>
<evidence type="ECO:0000256" key="1">
    <source>
        <dbReference type="ARBA" id="ARBA00001936"/>
    </source>
</evidence>
<dbReference type="OrthoDB" id="9813261at2"/>
<keyword evidence="7 18" id="KW-0436">Ligase</keyword>
<keyword evidence="14 21" id="KW-0464">Manganese</keyword>
<comment type="catalytic activity">
    <reaction evidence="16 18">
        <text>2 D-alanine + ATP = D-alanyl-D-alanine + ADP + phosphate + H(+)</text>
        <dbReference type="Rhea" id="RHEA:11224"/>
        <dbReference type="ChEBI" id="CHEBI:15378"/>
        <dbReference type="ChEBI" id="CHEBI:30616"/>
        <dbReference type="ChEBI" id="CHEBI:43474"/>
        <dbReference type="ChEBI" id="CHEBI:57416"/>
        <dbReference type="ChEBI" id="CHEBI:57822"/>
        <dbReference type="ChEBI" id="CHEBI:456216"/>
        <dbReference type="EC" id="6.3.2.4"/>
    </reaction>
</comment>
<dbReference type="NCBIfam" id="TIGR01205">
    <property type="entry name" value="D_ala_D_alaTIGR"/>
    <property type="match status" value="1"/>
</dbReference>
<dbReference type="PANTHER" id="PTHR23132">
    <property type="entry name" value="D-ALANINE--D-ALANINE LIGASE"/>
    <property type="match status" value="1"/>
</dbReference>
<feature type="binding site" evidence="20">
    <location>
        <begin position="222"/>
        <end position="229"/>
    </location>
    <ligand>
        <name>ATP</name>
        <dbReference type="ChEBI" id="CHEBI:30616"/>
    </ligand>
</feature>
<evidence type="ECO:0000256" key="8">
    <source>
        <dbReference type="ARBA" id="ARBA00022723"/>
    </source>
</evidence>
<dbReference type="InterPro" id="IPR013815">
    <property type="entry name" value="ATP_grasp_subdomain_1"/>
</dbReference>
<dbReference type="PROSITE" id="PS00844">
    <property type="entry name" value="DALA_DALA_LIGASE_2"/>
    <property type="match status" value="1"/>
</dbReference>
<dbReference type="InterPro" id="IPR016185">
    <property type="entry name" value="PreATP-grasp_dom_sf"/>
</dbReference>
<dbReference type="UniPathway" id="UPA00219"/>
<dbReference type="NCBIfam" id="NF002528">
    <property type="entry name" value="PRK01966.1-4"/>
    <property type="match status" value="1"/>
</dbReference>
<evidence type="ECO:0000256" key="4">
    <source>
        <dbReference type="ARBA" id="ARBA00004752"/>
    </source>
</evidence>
<name>A4BIJ5_9GAMM</name>
<evidence type="ECO:0000256" key="3">
    <source>
        <dbReference type="ARBA" id="ARBA00004496"/>
    </source>
</evidence>
<dbReference type="PROSITE" id="PS00843">
    <property type="entry name" value="DALA_DALA_LIGASE_1"/>
    <property type="match status" value="1"/>
</dbReference>
<comment type="function">
    <text evidence="2 18">Cell wall formation.</text>
</comment>
<dbReference type="NCBIfam" id="NF002525">
    <property type="entry name" value="PRK01966.1-1"/>
    <property type="match status" value="1"/>
</dbReference>
<evidence type="ECO:0000256" key="10">
    <source>
        <dbReference type="ARBA" id="ARBA00022840"/>
    </source>
</evidence>
<dbReference type="GO" id="GO:0009252">
    <property type="term" value="P:peptidoglycan biosynthetic process"/>
    <property type="evidence" value="ECO:0007669"/>
    <property type="project" value="UniProtKB-UniRule"/>
</dbReference>
<comment type="caution">
    <text evidence="24">The sequence shown here is derived from an EMBL/GenBank/DDBJ whole genome shotgun (WGS) entry which is preliminary data.</text>
</comment>
<dbReference type="HAMAP" id="MF_00047">
    <property type="entry name" value="Dala_Dala_lig"/>
    <property type="match status" value="1"/>
</dbReference>
<dbReference type="Gene3D" id="3.30.470.20">
    <property type="entry name" value="ATP-grasp fold, B domain"/>
    <property type="match status" value="1"/>
</dbReference>
<dbReference type="GO" id="GO:0008360">
    <property type="term" value="P:regulation of cell shape"/>
    <property type="evidence" value="ECO:0007669"/>
    <property type="project" value="UniProtKB-KW"/>
</dbReference>
<evidence type="ECO:0000256" key="19">
    <source>
        <dbReference type="PIRSR" id="PIRSR039102-1"/>
    </source>
</evidence>
<evidence type="ECO:0000256" key="21">
    <source>
        <dbReference type="PIRSR" id="PIRSR039102-3"/>
    </source>
</evidence>
<dbReference type="SUPFAM" id="SSF56059">
    <property type="entry name" value="Glutathione synthetase ATP-binding domain-like"/>
    <property type="match status" value="1"/>
</dbReference>
<evidence type="ECO:0000256" key="9">
    <source>
        <dbReference type="ARBA" id="ARBA00022741"/>
    </source>
</evidence>
<comment type="similarity">
    <text evidence="5 18">Belongs to the D-alanine--D-alanine ligase family.</text>
</comment>
<evidence type="ECO:0000256" key="14">
    <source>
        <dbReference type="ARBA" id="ARBA00023211"/>
    </source>
</evidence>
<evidence type="ECO:0000313" key="24">
    <source>
        <dbReference type="EMBL" id="EAR08074.1"/>
    </source>
</evidence>
<dbReference type="InterPro" id="IPR011095">
    <property type="entry name" value="Dala_Dala_lig_C"/>
</dbReference>
<evidence type="ECO:0000256" key="18">
    <source>
        <dbReference type="HAMAP-Rule" id="MF_00047"/>
    </source>
</evidence>
<proteinExistence type="inferred from homology"/>
<dbReference type="STRING" id="314283.MED297_07521"/>
<sequence>MDQKVKVGIVFGGRSAEHQVSLQSAKSIIDAIDRTRYEPVLIGITEQGQWLLNDATDFLLNATDPKTIELNRQGQPVTLAAGDQRGSVIPTTQSPINAQVDVLFPVLHGPYGEDGSIQGLARLANLPCVGSGILGSAVGMDKDIAKRLLIHAGLNVADYEVVRNGQLTEALIERIETRLQYPVFVKPANMGSSIGVSKAENREALITAVADAARFDPKILVEALVVGREIECAVLGNDTPEASVCGEIAANQTHAFYDYDAKYIDADGAVLSIPAAISDEASERIREISKQVFTTLECRGLTRVDVFLTDAGEVVINEVNTIPGFTKISMYPKLWEHSGLPYPKLIDRLIQLAIDDFRE</sequence>
<evidence type="ECO:0000259" key="23">
    <source>
        <dbReference type="PROSITE" id="PS50975"/>
    </source>
</evidence>
<feature type="active site" evidence="19">
    <location>
        <position position="329"/>
    </location>
</feature>
<evidence type="ECO:0000256" key="7">
    <source>
        <dbReference type="ARBA" id="ARBA00022598"/>
    </source>
</evidence>
<keyword evidence="15 18" id="KW-0961">Cell wall biogenesis/degradation</keyword>
<evidence type="ECO:0000256" key="17">
    <source>
        <dbReference type="ARBA" id="ARBA00060592"/>
    </source>
</evidence>
<feature type="binding site" evidence="21">
    <location>
        <position position="318"/>
    </location>
    <ligand>
        <name>Mg(2+)</name>
        <dbReference type="ChEBI" id="CHEBI:18420"/>
        <label>2</label>
    </ligand>
</feature>
<evidence type="ECO:0000256" key="5">
    <source>
        <dbReference type="ARBA" id="ARBA00010871"/>
    </source>
</evidence>
<dbReference type="InterPro" id="IPR005905">
    <property type="entry name" value="D_ala_D_ala"/>
</dbReference>
<dbReference type="FunFam" id="3.30.470.20:FF:000008">
    <property type="entry name" value="D-alanine--D-alanine ligase"/>
    <property type="match status" value="1"/>
</dbReference>